<keyword evidence="2" id="KW-0472">Membrane</keyword>
<dbReference type="GO" id="GO:0009279">
    <property type="term" value="C:cell outer membrane"/>
    <property type="evidence" value="ECO:0007669"/>
    <property type="project" value="UniProtKB-SubCell"/>
</dbReference>
<dbReference type="Proteomes" id="UP000541535">
    <property type="component" value="Unassembled WGS sequence"/>
</dbReference>
<keyword evidence="3" id="KW-0998">Cell outer membrane</keyword>
<accession>A0A7W5BER0</accession>
<keyword evidence="4" id="KW-0675">Receptor</keyword>
<keyword evidence="5" id="KW-1185">Reference proteome</keyword>
<dbReference type="SUPFAM" id="SSF56935">
    <property type="entry name" value="Porins"/>
    <property type="match status" value="1"/>
</dbReference>
<evidence type="ECO:0000256" key="3">
    <source>
        <dbReference type="ARBA" id="ARBA00023237"/>
    </source>
</evidence>
<organism evidence="4 5">
    <name type="scientific">Pseudoduganella violacea</name>
    <dbReference type="NCBI Taxonomy" id="1715466"/>
    <lineage>
        <taxon>Bacteria</taxon>
        <taxon>Pseudomonadati</taxon>
        <taxon>Pseudomonadota</taxon>
        <taxon>Betaproteobacteria</taxon>
        <taxon>Burkholderiales</taxon>
        <taxon>Oxalobacteraceae</taxon>
        <taxon>Telluria group</taxon>
        <taxon>Pseudoduganella</taxon>
    </lineage>
</organism>
<evidence type="ECO:0000313" key="5">
    <source>
        <dbReference type="Proteomes" id="UP000541535"/>
    </source>
</evidence>
<name>A0A7W5BER0_9BURK</name>
<dbReference type="AlphaFoldDB" id="A0A7W5BER0"/>
<evidence type="ECO:0000256" key="2">
    <source>
        <dbReference type="ARBA" id="ARBA00023136"/>
    </source>
</evidence>
<comment type="caution">
    <text evidence="4">The sequence shown here is derived from an EMBL/GenBank/DDBJ whole genome shotgun (WGS) entry which is preliminary data.</text>
</comment>
<reference evidence="4 5" key="1">
    <citation type="submission" date="2020-08" db="EMBL/GenBank/DDBJ databases">
        <title>Genomic Encyclopedia of Type Strains, Phase III (KMG-III): the genomes of soil and plant-associated and newly described type strains.</title>
        <authorList>
            <person name="Whitman W."/>
        </authorList>
    </citation>
    <scope>NUCLEOTIDE SEQUENCE [LARGE SCALE GENOMIC DNA]</scope>
    <source>
        <strain evidence="4 5">CECT 8897</strain>
    </source>
</reference>
<dbReference type="RefSeq" id="WP_183443516.1">
    <property type="nucleotide sequence ID" value="NZ_JACHXD010000020.1"/>
</dbReference>
<proteinExistence type="predicted"/>
<dbReference type="InterPro" id="IPR036942">
    <property type="entry name" value="Beta-barrel_TonB_sf"/>
</dbReference>
<evidence type="ECO:0000256" key="1">
    <source>
        <dbReference type="ARBA" id="ARBA00004442"/>
    </source>
</evidence>
<gene>
    <name evidence="4" type="ORF">FHS03_004919</name>
</gene>
<dbReference type="Gene3D" id="2.40.170.20">
    <property type="entry name" value="TonB-dependent receptor, beta-barrel domain"/>
    <property type="match status" value="1"/>
</dbReference>
<sequence>MPSTVWDTGLRYAFNGRSTLNLFVNNLFGLRYVEDSQADANGINQGVPCNVSLRFTRKF</sequence>
<protein>
    <submittedName>
        <fullName evidence="4">Outer membrane receptor protein involved in Fe transport</fullName>
    </submittedName>
</protein>
<comment type="subcellular location">
    <subcellularLocation>
        <location evidence="1">Cell outer membrane</location>
    </subcellularLocation>
</comment>
<dbReference type="EMBL" id="JACHXD010000020">
    <property type="protein sequence ID" value="MBB3121827.1"/>
    <property type="molecule type" value="Genomic_DNA"/>
</dbReference>
<evidence type="ECO:0000313" key="4">
    <source>
        <dbReference type="EMBL" id="MBB3121827.1"/>
    </source>
</evidence>